<dbReference type="AlphaFoldDB" id="A0A0F8X3R3"/>
<evidence type="ECO:0000313" key="1">
    <source>
        <dbReference type="EMBL" id="KKK55510.1"/>
    </source>
</evidence>
<dbReference type="InterPro" id="IPR036390">
    <property type="entry name" value="WH_DNA-bd_sf"/>
</dbReference>
<gene>
    <name evidence="1" type="ORF">LCGC14_3073820</name>
</gene>
<accession>A0A0F8X3R3</accession>
<organism evidence="1">
    <name type="scientific">marine sediment metagenome</name>
    <dbReference type="NCBI Taxonomy" id="412755"/>
    <lineage>
        <taxon>unclassified sequences</taxon>
        <taxon>metagenomes</taxon>
        <taxon>ecological metagenomes</taxon>
    </lineage>
</organism>
<sequence length="71" mass="8005">MTYTVSSSREAVLAQVGHRYVMVKEIAERVGVTMSTALTHLHAAAEEGLIERVEGLTLEGREAYFWRRRLA</sequence>
<dbReference type="Gene3D" id="1.10.10.10">
    <property type="entry name" value="Winged helix-like DNA-binding domain superfamily/Winged helix DNA-binding domain"/>
    <property type="match status" value="1"/>
</dbReference>
<name>A0A0F8X3R3_9ZZZZ</name>
<dbReference type="InterPro" id="IPR036388">
    <property type="entry name" value="WH-like_DNA-bd_sf"/>
</dbReference>
<reference evidence="1" key="1">
    <citation type="journal article" date="2015" name="Nature">
        <title>Complex archaea that bridge the gap between prokaryotes and eukaryotes.</title>
        <authorList>
            <person name="Spang A."/>
            <person name="Saw J.H."/>
            <person name="Jorgensen S.L."/>
            <person name="Zaremba-Niedzwiedzka K."/>
            <person name="Martijn J."/>
            <person name="Lind A.E."/>
            <person name="van Eijk R."/>
            <person name="Schleper C."/>
            <person name="Guy L."/>
            <person name="Ettema T.J."/>
        </authorList>
    </citation>
    <scope>NUCLEOTIDE SEQUENCE</scope>
</reference>
<dbReference type="EMBL" id="LAZR01065454">
    <property type="protein sequence ID" value="KKK55510.1"/>
    <property type="molecule type" value="Genomic_DNA"/>
</dbReference>
<comment type="caution">
    <text evidence="1">The sequence shown here is derived from an EMBL/GenBank/DDBJ whole genome shotgun (WGS) entry which is preliminary data.</text>
</comment>
<proteinExistence type="predicted"/>
<dbReference type="SUPFAM" id="SSF46785">
    <property type="entry name" value="Winged helix' DNA-binding domain"/>
    <property type="match status" value="1"/>
</dbReference>
<protein>
    <submittedName>
        <fullName evidence="1">Uncharacterized protein</fullName>
    </submittedName>
</protein>